<name>A0A1B4FN17_9BURK</name>
<sequence length="109" mass="12711">MSRESEWLDFILHDDFPSDVEFLEGNRSNHVIVRWQVADRDDSLRRNTPMVIVIDVGAINRHETSDVIEQTRIEKRIREIVAVRMVQYDPLGPVDVPEPFVIQIDEGDL</sequence>
<proteinExistence type="predicted"/>
<evidence type="ECO:0000313" key="2">
    <source>
        <dbReference type="Proteomes" id="UP000062519"/>
    </source>
</evidence>
<organism evidence="1 2">
    <name type="scientific">Burkholderia mayonis</name>
    <dbReference type="NCBI Taxonomy" id="1385591"/>
    <lineage>
        <taxon>Bacteria</taxon>
        <taxon>Pseudomonadati</taxon>
        <taxon>Pseudomonadota</taxon>
        <taxon>Betaproteobacteria</taxon>
        <taxon>Burkholderiales</taxon>
        <taxon>Burkholderiaceae</taxon>
        <taxon>Burkholderia</taxon>
        <taxon>pseudomallei group</taxon>
    </lineage>
</organism>
<evidence type="ECO:0000313" key="1">
    <source>
        <dbReference type="EMBL" id="AOJ05049.1"/>
    </source>
</evidence>
<dbReference type="KEGG" id="buu:WS70_25315"/>
<protein>
    <submittedName>
        <fullName evidence="1">Uncharacterized protein</fullName>
    </submittedName>
</protein>
<dbReference type="Proteomes" id="UP000062519">
    <property type="component" value="Chromosome 2"/>
</dbReference>
<reference evidence="1 2" key="1">
    <citation type="submission" date="2015-12" db="EMBL/GenBank/DDBJ databases">
        <title>Diversity of Burkholderia near neighbor genomes.</title>
        <authorList>
            <person name="Sahl J."/>
            <person name="Wagner D."/>
            <person name="Keim P."/>
        </authorList>
    </citation>
    <scope>NUCLEOTIDE SEQUENCE [LARGE SCALE GENOMIC DNA]</scope>
    <source>
        <strain evidence="1 2">BDU6</strain>
    </source>
</reference>
<accession>A0A1B4FN17</accession>
<dbReference type="EMBL" id="CP013387">
    <property type="protein sequence ID" value="AOJ05049.1"/>
    <property type="molecule type" value="Genomic_DNA"/>
</dbReference>
<dbReference type="RefSeq" id="WP_059472883.1">
    <property type="nucleotide sequence ID" value="NZ_CP013387.1"/>
</dbReference>
<dbReference type="AlphaFoldDB" id="A0A1B4FN17"/>
<keyword evidence="2" id="KW-1185">Reference proteome</keyword>
<gene>
    <name evidence="1" type="ORF">WS70_25315</name>
</gene>